<dbReference type="Proteomes" id="UP001595833">
    <property type="component" value="Unassembled WGS sequence"/>
</dbReference>
<sequence>MLIRAHFGITQSNNTLIDVIYPGVLSGAFFLVAAGARGPIGAANSKIIVHNGQRKLYSVRVTAAW</sequence>
<gene>
    <name evidence="1" type="ORF">ACFPFM_06250</name>
</gene>
<comment type="caution">
    <text evidence="1">The sequence shown here is derived from an EMBL/GenBank/DDBJ whole genome shotgun (WGS) entry which is preliminary data.</text>
</comment>
<name>A0ABV9XSK5_9PSEU</name>
<keyword evidence="2" id="KW-1185">Reference proteome</keyword>
<protein>
    <submittedName>
        <fullName evidence="1">Uncharacterized protein</fullName>
    </submittedName>
</protein>
<dbReference type="EMBL" id="JBHSJB010000006">
    <property type="protein sequence ID" value="MFC5053360.1"/>
    <property type="molecule type" value="Genomic_DNA"/>
</dbReference>
<proteinExistence type="predicted"/>
<evidence type="ECO:0000313" key="2">
    <source>
        <dbReference type="Proteomes" id="UP001595833"/>
    </source>
</evidence>
<dbReference type="RefSeq" id="WP_344038472.1">
    <property type="nucleotide sequence ID" value="NZ_BAAAKE010000011.1"/>
</dbReference>
<evidence type="ECO:0000313" key="1">
    <source>
        <dbReference type="EMBL" id="MFC5053360.1"/>
    </source>
</evidence>
<reference evidence="2" key="1">
    <citation type="journal article" date="2019" name="Int. J. Syst. Evol. Microbiol.">
        <title>The Global Catalogue of Microorganisms (GCM) 10K type strain sequencing project: providing services to taxonomists for standard genome sequencing and annotation.</title>
        <authorList>
            <consortium name="The Broad Institute Genomics Platform"/>
            <consortium name="The Broad Institute Genome Sequencing Center for Infectious Disease"/>
            <person name="Wu L."/>
            <person name="Ma J."/>
        </authorList>
    </citation>
    <scope>NUCLEOTIDE SEQUENCE [LARGE SCALE GENOMIC DNA]</scope>
    <source>
        <strain evidence="2">KCTC 12848</strain>
    </source>
</reference>
<accession>A0ABV9XSK5</accession>
<organism evidence="1 2">
    <name type="scientific">Saccharothrix xinjiangensis</name>
    <dbReference type="NCBI Taxonomy" id="204798"/>
    <lineage>
        <taxon>Bacteria</taxon>
        <taxon>Bacillati</taxon>
        <taxon>Actinomycetota</taxon>
        <taxon>Actinomycetes</taxon>
        <taxon>Pseudonocardiales</taxon>
        <taxon>Pseudonocardiaceae</taxon>
        <taxon>Saccharothrix</taxon>
    </lineage>
</organism>